<evidence type="ECO:0000259" key="1">
    <source>
        <dbReference type="Pfam" id="PF14576"/>
    </source>
</evidence>
<dbReference type="InterPro" id="IPR039299">
    <property type="entry name" value="SEOA"/>
</dbReference>
<keyword evidence="3" id="KW-1185">Reference proteome</keyword>
<dbReference type="Proteomes" id="UP001358586">
    <property type="component" value="Chromosome 4"/>
</dbReference>
<organism evidence="2 3">
    <name type="scientific">Gossypium arboreum</name>
    <name type="common">Tree cotton</name>
    <name type="synonym">Gossypium nanking</name>
    <dbReference type="NCBI Taxonomy" id="29729"/>
    <lineage>
        <taxon>Eukaryota</taxon>
        <taxon>Viridiplantae</taxon>
        <taxon>Streptophyta</taxon>
        <taxon>Embryophyta</taxon>
        <taxon>Tracheophyta</taxon>
        <taxon>Spermatophyta</taxon>
        <taxon>Magnoliopsida</taxon>
        <taxon>eudicotyledons</taxon>
        <taxon>Gunneridae</taxon>
        <taxon>Pentapetalae</taxon>
        <taxon>rosids</taxon>
        <taxon>malvids</taxon>
        <taxon>Malvales</taxon>
        <taxon>Malvaceae</taxon>
        <taxon>Malvoideae</taxon>
        <taxon>Gossypium</taxon>
    </lineage>
</organism>
<gene>
    <name evidence="2" type="ORF">PVK06_011094</name>
</gene>
<name>A0ABR0Q842_GOSAR</name>
<feature type="domain" description="Sieve element occlusion N-terminal" evidence="1">
    <location>
        <begin position="81"/>
        <end position="311"/>
    </location>
</feature>
<dbReference type="PANTHER" id="PTHR33232:SF9">
    <property type="entry name" value="PROTEIN SIEVE ELEMENT OCCLUSION B"/>
    <property type="match status" value="1"/>
</dbReference>
<dbReference type="PANTHER" id="PTHR33232">
    <property type="entry name" value="PROTEIN SIEVE ELEMENT OCCLUSION B-LIKE"/>
    <property type="match status" value="1"/>
</dbReference>
<comment type="caution">
    <text evidence="2">The sequence shown here is derived from an EMBL/GenBank/DDBJ whole genome shotgun (WGS) entry which is preliminary data.</text>
</comment>
<dbReference type="EMBL" id="JARKNE010000004">
    <property type="protein sequence ID" value="KAK5835406.1"/>
    <property type="molecule type" value="Genomic_DNA"/>
</dbReference>
<dbReference type="Pfam" id="PF14576">
    <property type="entry name" value="SEO_N"/>
    <property type="match status" value="1"/>
</dbReference>
<evidence type="ECO:0000313" key="3">
    <source>
        <dbReference type="Proteomes" id="UP001358586"/>
    </source>
</evidence>
<dbReference type="InterPro" id="IPR027942">
    <property type="entry name" value="SEO_N"/>
</dbReference>
<sequence length="335" mass="37162">MDQQKKTTSGALQAPLTAPTNNLTIGSQALFHNPGASQALTNNSGAAEAAQAFLGNRGTTYQPLLNNTYVGQQHMGVPGASISKLSTGTTQAQTKMEEKALQVNHIAMLEALTYTIDRIASEAFGDSDKHATTTAIFNLLSSYTWDAKLVLSLSAFTLNYGEFWLLAQIYSTNQLAKSMTILRQFPSLLEHTAPLKPRFDVLNNLIWVMIDVTKCVVQFTQLPSTYISQDVPVLVTTMNLFPTTVYWTIRSMVACATQISNLSSMGHEFGISTTELWELSTLAHKLRNIYELLSDELAILEQIYNKSMIHEKRLESQYEVVWIPIVDHSIIPLPE</sequence>
<proteinExistence type="predicted"/>
<evidence type="ECO:0000313" key="2">
    <source>
        <dbReference type="EMBL" id="KAK5835406.1"/>
    </source>
</evidence>
<protein>
    <recommendedName>
        <fullName evidence="1">Sieve element occlusion N-terminal domain-containing protein</fullName>
    </recommendedName>
</protein>
<reference evidence="2 3" key="1">
    <citation type="submission" date="2023-03" db="EMBL/GenBank/DDBJ databases">
        <title>WGS of Gossypium arboreum.</title>
        <authorList>
            <person name="Yu D."/>
        </authorList>
    </citation>
    <scope>NUCLEOTIDE SEQUENCE [LARGE SCALE GENOMIC DNA]</scope>
    <source>
        <tissue evidence="2">Leaf</tissue>
    </source>
</reference>
<accession>A0ABR0Q842</accession>